<proteinExistence type="inferred from homology"/>
<evidence type="ECO:0000256" key="4">
    <source>
        <dbReference type="ARBA" id="ARBA00022786"/>
    </source>
</evidence>
<comment type="similarity">
    <text evidence="2 7 8">Belongs to the peptidase C12 family.</text>
</comment>
<dbReference type="Pfam" id="PF01088">
    <property type="entry name" value="Peptidase_C12"/>
    <property type="match status" value="1"/>
</dbReference>
<keyword evidence="3 7" id="KW-0645">Protease</keyword>
<dbReference type="PROSITE" id="PS52048">
    <property type="entry name" value="UCH_DOMAIN"/>
    <property type="match status" value="1"/>
</dbReference>
<dbReference type="AlphaFoldDB" id="A0A8H4EXA5"/>
<dbReference type="PANTHER" id="PTHR10589">
    <property type="entry name" value="UBIQUITIN CARBOXYL-TERMINAL HYDROLASE"/>
    <property type="match status" value="1"/>
</dbReference>
<dbReference type="PRINTS" id="PR00707">
    <property type="entry name" value="UBCTHYDRLASE"/>
</dbReference>
<comment type="catalytic activity">
    <reaction evidence="1 7 8">
        <text>Thiol-dependent hydrolysis of ester, thioester, amide, peptide and isopeptide bonds formed by the C-terminal Gly of ubiquitin (a 76-residue protein attached to proteins as an intracellular targeting signal).</text>
        <dbReference type="EC" id="3.4.19.12"/>
    </reaction>
</comment>
<evidence type="ECO:0000256" key="8">
    <source>
        <dbReference type="RuleBase" id="RU361215"/>
    </source>
</evidence>
<dbReference type="CDD" id="cd09616">
    <property type="entry name" value="Peptidase_C12_UCH_L1_L3"/>
    <property type="match status" value="1"/>
</dbReference>
<dbReference type="FunFam" id="3.40.532.10:FF:000006">
    <property type="entry name" value="Ubiquitin carboxyl-terminal hydrolase"/>
    <property type="match status" value="1"/>
</dbReference>
<name>A0A8H4EXA5_MUCCL</name>
<dbReference type="PANTHER" id="PTHR10589:SF17">
    <property type="entry name" value="UBIQUITIN CARBOXYL-TERMINAL HYDROLASE"/>
    <property type="match status" value="1"/>
</dbReference>
<dbReference type="InterPro" id="IPR036959">
    <property type="entry name" value="Peptidase_C12_UCH_sf"/>
</dbReference>
<evidence type="ECO:0000256" key="2">
    <source>
        <dbReference type="ARBA" id="ARBA00009326"/>
    </source>
</evidence>
<dbReference type="GO" id="GO:0006511">
    <property type="term" value="P:ubiquitin-dependent protein catabolic process"/>
    <property type="evidence" value="ECO:0007669"/>
    <property type="project" value="UniProtKB-UniRule"/>
</dbReference>
<dbReference type="GO" id="GO:0004843">
    <property type="term" value="F:cysteine-type deubiquitinase activity"/>
    <property type="evidence" value="ECO:0007669"/>
    <property type="project" value="UniProtKB-UniRule"/>
</dbReference>
<evidence type="ECO:0000256" key="6">
    <source>
        <dbReference type="ARBA" id="ARBA00022807"/>
    </source>
</evidence>
<feature type="active site" description="Proton donor" evidence="7">
    <location>
        <position position="192"/>
    </location>
</feature>
<gene>
    <name evidence="10" type="ORF">FB192DRAFT_1402636</name>
</gene>
<dbReference type="GO" id="GO:0016579">
    <property type="term" value="P:protein deubiquitination"/>
    <property type="evidence" value="ECO:0007669"/>
    <property type="project" value="TreeGrafter"/>
</dbReference>
<protein>
    <recommendedName>
        <fullName evidence="8">Ubiquitin carboxyl-terminal hydrolase</fullName>
        <ecNumber evidence="8">3.4.19.12</ecNumber>
    </recommendedName>
</protein>
<dbReference type="Proteomes" id="UP000469890">
    <property type="component" value="Unassembled WGS sequence"/>
</dbReference>
<dbReference type="EMBL" id="JAAECE010000010">
    <property type="protein sequence ID" value="KAF1797194.1"/>
    <property type="molecule type" value="Genomic_DNA"/>
</dbReference>
<keyword evidence="4 7" id="KW-0833">Ubl conjugation pathway</keyword>
<keyword evidence="6 7" id="KW-0788">Thiol protease</keyword>
<feature type="domain" description="UCH catalytic" evidence="9">
    <location>
        <begin position="31"/>
        <end position="250"/>
    </location>
</feature>
<dbReference type="PROSITE" id="PS00140">
    <property type="entry name" value="UCH_1"/>
    <property type="match status" value="1"/>
</dbReference>
<dbReference type="GO" id="GO:0005737">
    <property type="term" value="C:cytoplasm"/>
    <property type="evidence" value="ECO:0007669"/>
    <property type="project" value="TreeGrafter"/>
</dbReference>
<accession>A0A8H4EXA5</accession>
<organism evidence="10 11">
    <name type="scientific">Mucor circinelloides f. lusitanicus</name>
    <name type="common">Mucor racemosus var. lusitanicus</name>
    <dbReference type="NCBI Taxonomy" id="29924"/>
    <lineage>
        <taxon>Eukaryota</taxon>
        <taxon>Fungi</taxon>
        <taxon>Fungi incertae sedis</taxon>
        <taxon>Mucoromycota</taxon>
        <taxon>Mucoromycotina</taxon>
        <taxon>Mucoromycetes</taxon>
        <taxon>Mucorales</taxon>
        <taxon>Mucorineae</taxon>
        <taxon>Mucoraceae</taxon>
        <taxon>Mucor</taxon>
    </lineage>
</organism>
<keyword evidence="5 7" id="KW-0378">Hydrolase</keyword>
<evidence type="ECO:0000256" key="7">
    <source>
        <dbReference type="PROSITE-ProRule" id="PRU01393"/>
    </source>
</evidence>
<feature type="active site" description="Nucleophile" evidence="7">
    <location>
        <position position="121"/>
    </location>
</feature>
<evidence type="ECO:0000259" key="9">
    <source>
        <dbReference type="PROSITE" id="PS52048"/>
    </source>
</evidence>
<dbReference type="InterPro" id="IPR001578">
    <property type="entry name" value="Peptidase_C12_UCH"/>
</dbReference>
<dbReference type="EC" id="3.4.19.12" evidence="8"/>
<dbReference type="Gene3D" id="3.40.532.10">
    <property type="entry name" value="Peptidase C12, ubiquitin carboxyl-terminal hydrolase"/>
    <property type="match status" value="1"/>
</dbReference>
<evidence type="ECO:0000256" key="3">
    <source>
        <dbReference type="ARBA" id="ARBA00022670"/>
    </source>
</evidence>
<evidence type="ECO:0000313" key="10">
    <source>
        <dbReference type="EMBL" id="KAF1797194.1"/>
    </source>
</evidence>
<dbReference type="SUPFAM" id="SSF54001">
    <property type="entry name" value="Cysteine proteinases"/>
    <property type="match status" value="1"/>
</dbReference>
<sequence length="253" mass="28798">MRLRVPKSTYIFFFISSKMSISNDTKKQRLRWIPLESNPEILNKMIHGHGVDPKWGFVDIYGFDDDALAVVPRPATAIIFLFPGSPAYDDFRAKDEERLASNKQTISDNVIHFKQTIENACGMMALLHSLSNNRQINGDGLFKRIFDATRDMTYDKRGEYLETCSELATLHHDSACSGQSHTPDIADPCTNHYISFVEVDGDIYELDGGRPFPVYHGKCNDFVKDTARIMQTFIDRDPNFNEYSAIALAKLEE</sequence>
<evidence type="ECO:0000256" key="1">
    <source>
        <dbReference type="ARBA" id="ARBA00000707"/>
    </source>
</evidence>
<evidence type="ECO:0000256" key="5">
    <source>
        <dbReference type="ARBA" id="ARBA00022801"/>
    </source>
</evidence>
<evidence type="ECO:0000313" key="11">
    <source>
        <dbReference type="Proteomes" id="UP000469890"/>
    </source>
</evidence>
<feature type="site" description="Transition state stabilizer" evidence="7">
    <location>
        <position position="115"/>
    </location>
</feature>
<reference evidence="10 11" key="1">
    <citation type="submission" date="2019-09" db="EMBL/GenBank/DDBJ databases">
        <authorList>
            <consortium name="DOE Joint Genome Institute"/>
            <person name="Mondo S.J."/>
            <person name="Navarro-Mendoza M.I."/>
            <person name="Perez-Arques C."/>
            <person name="Panchal S."/>
            <person name="Nicolas F.E."/>
            <person name="Ganguly P."/>
            <person name="Pangilinan J."/>
            <person name="Grigoriev I."/>
            <person name="Heitman J."/>
            <person name="Sanya K."/>
            <person name="Garre V."/>
        </authorList>
    </citation>
    <scope>NUCLEOTIDE SEQUENCE [LARGE SCALE GENOMIC DNA]</scope>
    <source>
        <strain evidence="10 11">MU402</strain>
    </source>
</reference>
<feature type="site" description="Important for enzyme activity" evidence="7">
    <location>
        <position position="207"/>
    </location>
</feature>
<dbReference type="InterPro" id="IPR057254">
    <property type="entry name" value="UCH_AS"/>
</dbReference>
<comment type="caution">
    <text evidence="10">The sequence shown here is derived from an EMBL/GenBank/DDBJ whole genome shotgun (WGS) entry which is preliminary data.</text>
</comment>
<dbReference type="InterPro" id="IPR038765">
    <property type="entry name" value="Papain-like_cys_pep_sf"/>
</dbReference>